<gene>
    <name evidence="7" type="ORF">HNP55_001064</name>
</gene>
<dbReference type="Gene3D" id="3.10.105.10">
    <property type="entry name" value="Dipeptide-binding Protein, Domain 3"/>
    <property type="match status" value="1"/>
</dbReference>
<name>A0A840L8T2_9BURK</name>
<evidence type="ECO:0000256" key="4">
    <source>
        <dbReference type="ARBA" id="ARBA00022729"/>
    </source>
</evidence>
<dbReference type="GO" id="GO:1904680">
    <property type="term" value="F:peptide transmembrane transporter activity"/>
    <property type="evidence" value="ECO:0007669"/>
    <property type="project" value="TreeGrafter"/>
</dbReference>
<evidence type="ECO:0000313" key="7">
    <source>
        <dbReference type="EMBL" id="MBB4842549.1"/>
    </source>
</evidence>
<keyword evidence="8" id="KW-1185">Reference proteome</keyword>
<dbReference type="EMBL" id="JACHLP010000002">
    <property type="protein sequence ID" value="MBB4842549.1"/>
    <property type="molecule type" value="Genomic_DNA"/>
</dbReference>
<feature type="chain" id="PRO_5032536065" evidence="5">
    <location>
        <begin position="28"/>
        <end position="609"/>
    </location>
</feature>
<dbReference type="PANTHER" id="PTHR30290:SF10">
    <property type="entry name" value="PERIPLASMIC OLIGOPEPTIDE-BINDING PROTEIN-RELATED"/>
    <property type="match status" value="1"/>
</dbReference>
<dbReference type="PANTHER" id="PTHR30290">
    <property type="entry name" value="PERIPLASMIC BINDING COMPONENT OF ABC TRANSPORTER"/>
    <property type="match status" value="1"/>
</dbReference>
<dbReference type="PIRSF" id="PIRSF002741">
    <property type="entry name" value="MppA"/>
    <property type="match status" value="1"/>
</dbReference>
<dbReference type="RefSeq" id="WP_184296957.1">
    <property type="nucleotide sequence ID" value="NZ_JACHLP010000002.1"/>
</dbReference>
<feature type="signal peptide" evidence="5">
    <location>
        <begin position="1"/>
        <end position="27"/>
    </location>
</feature>
<keyword evidence="4 5" id="KW-0732">Signal</keyword>
<dbReference type="Gene3D" id="3.40.190.10">
    <property type="entry name" value="Periplasmic binding protein-like II"/>
    <property type="match status" value="1"/>
</dbReference>
<evidence type="ECO:0000313" key="8">
    <source>
        <dbReference type="Proteomes" id="UP000562027"/>
    </source>
</evidence>
<evidence type="ECO:0000256" key="5">
    <source>
        <dbReference type="SAM" id="SignalP"/>
    </source>
</evidence>
<keyword evidence="3" id="KW-0813">Transport</keyword>
<reference evidence="7 8" key="1">
    <citation type="submission" date="2020-08" db="EMBL/GenBank/DDBJ databases">
        <title>Functional genomics of gut bacteria from endangered species of beetles.</title>
        <authorList>
            <person name="Carlos-Shanley C."/>
        </authorList>
    </citation>
    <scope>NUCLEOTIDE SEQUENCE [LARGE SCALE GENOMIC DNA]</scope>
    <source>
        <strain evidence="7 8">S00239</strain>
    </source>
</reference>
<evidence type="ECO:0000256" key="2">
    <source>
        <dbReference type="ARBA" id="ARBA00005695"/>
    </source>
</evidence>
<evidence type="ECO:0000259" key="6">
    <source>
        <dbReference type="Pfam" id="PF00496"/>
    </source>
</evidence>
<dbReference type="GO" id="GO:0030288">
    <property type="term" value="C:outer membrane-bounded periplasmic space"/>
    <property type="evidence" value="ECO:0007669"/>
    <property type="project" value="UniProtKB-ARBA"/>
</dbReference>
<feature type="domain" description="Solute-binding protein family 5" evidence="6">
    <location>
        <begin position="83"/>
        <end position="524"/>
    </location>
</feature>
<dbReference type="InterPro" id="IPR030678">
    <property type="entry name" value="Peptide/Ni-bd"/>
</dbReference>
<dbReference type="SUPFAM" id="SSF53850">
    <property type="entry name" value="Periplasmic binding protein-like II"/>
    <property type="match status" value="1"/>
</dbReference>
<dbReference type="Proteomes" id="UP000562027">
    <property type="component" value="Unassembled WGS sequence"/>
</dbReference>
<organism evidence="7 8">
    <name type="scientific">Roseateles oligotrophus</name>
    <dbReference type="NCBI Taxonomy" id="1769250"/>
    <lineage>
        <taxon>Bacteria</taxon>
        <taxon>Pseudomonadati</taxon>
        <taxon>Pseudomonadota</taxon>
        <taxon>Betaproteobacteria</taxon>
        <taxon>Burkholderiales</taxon>
        <taxon>Sphaerotilaceae</taxon>
        <taxon>Roseateles</taxon>
    </lineage>
</organism>
<dbReference type="InterPro" id="IPR039424">
    <property type="entry name" value="SBP_5"/>
</dbReference>
<comment type="caution">
    <text evidence="7">The sequence shown here is derived from an EMBL/GenBank/DDBJ whole genome shotgun (WGS) entry which is preliminary data.</text>
</comment>
<sequence length="609" mass="68987">MKKKTPILSRLLLPLSLALLLTLPVQAAEPAAATSAPKVLRYAFRAAETSFDPTQLTDIYSRVITAHVFETLYAYDHLARPIQIHPLIAQALPEISPDFKTFTIRLRPGIFFAADPAFQGRPRELSARDFVYSFKRFADPRNKSPNWAAFEEAGLLGLAELRQQAIKSGKAFDYAHEIPGLRALDRYTLQLRTAQPRPRLPELILTGNDLYGAVAREVVEFYGDKIGEHPVGTGPFVLKSWRRSSQIVLERNPAYRERYYDAQPAADDAEGQALLARFKQRRLPMVDRVEVAIIEEQQPRWLSFLNGEHDYLEQLPEDFINQAMPGGHLAPNLAMKGMRAFQTVGSDVTLTAFNMEDPLVGGYAPAQVALRRAISLALDIPREILLVRRGQALQAQSNIAPYTTGYSASFKSDMASHDLARAKALLDMYGYLDRDGDGWRERPDGSPLILLRNSQSDSQYRQLDEQWQKAMNDLGLRLEIKIAKWPENLKAARAGRFMSWSVGSRASQLDGQNALQRLYGPASGGQNLARFNQPEFNRIYEQMQGMADGPEREALFLQAKRIAAAYLPYKPHVHRLYTDLGQSWLLGYRRPVFWLDFWQYVDIDHSKRP</sequence>
<dbReference type="Pfam" id="PF00496">
    <property type="entry name" value="SBP_bac_5"/>
    <property type="match status" value="1"/>
</dbReference>
<proteinExistence type="inferred from homology"/>
<comment type="similarity">
    <text evidence="2">Belongs to the bacterial solute-binding protein 5 family.</text>
</comment>
<dbReference type="AlphaFoldDB" id="A0A840L8T2"/>
<dbReference type="GO" id="GO:0043190">
    <property type="term" value="C:ATP-binding cassette (ABC) transporter complex"/>
    <property type="evidence" value="ECO:0007669"/>
    <property type="project" value="InterPro"/>
</dbReference>
<dbReference type="InterPro" id="IPR000914">
    <property type="entry name" value="SBP_5_dom"/>
</dbReference>
<accession>A0A840L8T2</accession>
<evidence type="ECO:0000256" key="1">
    <source>
        <dbReference type="ARBA" id="ARBA00004196"/>
    </source>
</evidence>
<dbReference type="GO" id="GO:0015833">
    <property type="term" value="P:peptide transport"/>
    <property type="evidence" value="ECO:0007669"/>
    <property type="project" value="TreeGrafter"/>
</dbReference>
<comment type="subcellular location">
    <subcellularLocation>
        <location evidence="1">Cell envelope</location>
    </subcellularLocation>
</comment>
<evidence type="ECO:0000256" key="3">
    <source>
        <dbReference type="ARBA" id="ARBA00022448"/>
    </source>
</evidence>
<protein>
    <submittedName>
        <fullName evidence="7">ABC-type transport system substrate-binding protein</fullName>
    </submittedName>
</protein>